<dbReference type="Pfam" id="PF05050">
    <property type="entry name" value="Methyltransf_21"/>
    <property type="match status" value="1"/>
</dbReference>
<evidence type="ECO:0000313" key="2">
    <source>
        <dbReference type="EMBL" id="MBD2296492.1"/>
    </source>
</evidence>
<dbReference type="AlphaFoldDB" id="A0A926WLT4"/>
<evidence type="ECO:0000313" key="3">
    <source>
        <dbReference type="Proteomes" id="UP000662185"/>
    </source>
</evidence>
<dbReference type="InterPro" id="IPR006342">
    <property type="entry name" value="FkbM_mtfrase"/>
</dbReference>
<dbReference type="InterPro" id="IPR052514">
    <property type="entry name" value="SAM-dependent_MTase"/>
</dbReference>
<feature type="domain" description="Methyltransferase FkbM" evidence="1">
    <location>
        <begin position="87"/>
        <end position="253"/>
    </location>
</feature>
<dbReference type="GO" id="GO:0008168">
    <property type="term" value="F:methyltransferase activity"/>
    <property type="evidence" value="ECO:0007669"/>
    <property type="project" value="UniProtKB-KW"/>
</dbReference>
<sequence length="314" mass="36024">MTHSPFQRLLNRRDFQRNPLKAVMKRLWWRLRWKVTDQPYVIPFAETLKIVIPKTGSGAAIYYQEFSEPETADFLLRFLRPGMVMFDIGAHIGEYTLLAAKIVGASGQIYAFEPQSHLFPILSQSVEMNGFTQVVLNCAAVSDYVGEIEFQILDEPTLSSIRKQVVSEQLAKIVSVDCTSLDDYWLNQERKIDLIKVDVEGAEKFVFQGATRLLNLPSHLAPIWIFEYAPNSYADFGYQSLEILQLLKQYGYEVYQYCCAGHLEIFNPNAHLPDIINLIATKDRLSLLAQIQGQEYLPVIDKKVNVKNREHSVR</sequence>
<reference evidence="3" key="1">
    <citation type="journal article" date="2020" name="ISME J.">
        <title>Comparative genomics reveals insights into cyanobacterial evolution and habitat adaptation.</title>
        <authorList>
            <person name="Chen M.Y."/>
            <person name="Teng W.K."/>
            <person name="Zhao L."/>
            <person name="Hu C.X."/>
            <person name="Zhou Y.K."/>
            <person name="Han B.P."/>
            <person name="Song L.R."/>
            <person name="Shu W.S."/>
        </authorList>
    </citation>
    <scope>NUCLEOTIDE SEQUENCE [LARGE SCALE GENOMIC DNA]</scope>
    <source>
        <strain evidence="3">FACHB-251</strain>
    </source>
</reference>
<dbReference type="InterPro" id="IPR029063">
    <property type="entry name" value="SAM-dependent_MTases_sf"/>
</dbReference>
<gene>
    <name evidence="2" type="ORF">H6G06_24195</name>
</gene>
<organism evidence="2 3">
    <name type="scientific">Anabaena sphaerica FACHB-251</name>
    <dbReference type="NCBI Taxonomy" id="2692883"/>
    <lineage>
        <taxon>Bacteria</taxon>
        <taxon>Bacillati</taxon>
        <taxon>Cyanobacteriota</taxon>
        <taxon>Cyanophyceae</taxon>
        <taxon>Nostocales</taxon>
        <taxon>Nostocaceae</taxon>
        <taxon>Anabaena</taxon>
    </lineage>
</organism>
<dbReference type="NCBIfam" id="TIGR01444">
    <property type="entry name" value="fkbM_fam"/>
    <property type="match status" value="1"/>
</dbReference>
<dbReference type="Proteomes" id="UP000662185">
    <property type="component" value="Unassembled WGS sequence"/>
</dbReference>
<keyword evidence="2" id="KW-0808">Transferase</keyword>
<accession>A0A926WLT4</accession>
<dbReference type="RefSeq" id="WP_190564612.1">
    <property type="nucleotide sequence ID" value="NZ_JACJQU010000024.1"/>
</dbReference>
<dbReference type="PANTHER" id="PTHR34203:SF15">
    <property type="entry name" value="SLL1173 PROTEIN"/>
    <property type="match status" value="1"/>
</dbReference>
<name>A0A926WLT4_9NOST</name>
<keyword evidence="2" id="KW-0489">Methyltransferase</keyword>
<dbReference type="EMBL" id="JACJQU010000024">
    <property type="protein sequence ID" value="MBD2296492.1"/>
    <property type="molecule type" value="Genomic_DNA"/>
</dbReference>
<proteinExistence type="predicted"/>
<keyword evidence="3" id="KW-1185">Reference proteome</keyword>
<dbReference type="Gene3D" id="3.40.50.150">
    <property type="entry name" value="Vaccinia Virus protein VP39"/>
    <property type="match status" value="1"/>
</dbReference>
<protein>
    <submittedName>
        <fullName evidence="2">FkbM family methyltransferase</fullName>
    </submittedName>
</protein>
<dbReference type="SUPFAM" id="SSF53335">
    <property type="entry name" value="S-adenosyl-L-methionine-dependent methyltransferases"/>
    <property type="match status" value="1"/>
</dbReference>
<dbReference type="PANTHER" id="PTHR34203">
    <property type="entry name" value="METHYLTRANSFERASE, FKBM FAMILY PROTEIN"/>
    <property type="match status" value="1"/>
</dbReference>
<evidence type="ECO:0000259" key="1">
    <source>
        <dbReference type="Pfam" id="PF05050"/>
    </source>
</evidence>
<dbReference type="GO" id="GO:0032259">
    <property type="term" value="P:methylation"/>
    <property type="evidence" value="ECO:0007669"/>
    <property type="project" value="UniProtKB-KW"/>
</dbReference>
<comment type="caution">
    <text evidence="2">The sequence shown here is derived from an EMBL/GenBank/DDBJ whole genome shotgun (WGS) entry which is preliminary data.</text>
</comment>